<dbReference type="Gene3D" id="3.40.920.10">
    <property type="entry name" value="Pyruvate-ferredoxin oxidoreductase, PFOR, domain III"/>
    <property type="match status" value="1"/>
</dbReference>
<dbReference type="GO" id="GO:0051539">
    <property type="term" value="F:4 iron, 4 sulfur cluster binding"/>
    <property type="evidence" value="ECO:0007669"/>
    <property type="project" value="UniProtKB-KW"/>
</dbReference>
<name>U3A460_9SPHN</name>
<dbReference type="InterPro" id="IPR019752">
    <property type="entry name" value="Pyrv/ketoisovalerate_OxRed_cat"/>
</dbReference>
<dbReference type="eggNOG" id="COG1014">
    <property type="taxonomic scope" value="Bacteria"/>
</dbReference>
<dbReference type="PANTHER" id="PTHR48084:SF3">
    <property type="entry name" value="SUBUNIT OF PYRUVATE:FLAVODOXIN OXIDOREDUCTASE"/>
    <property type="match status" value="1"/>
</dbReference>
<dbReference type="InterPro" id="IPR002869">
    <property type="entry name" value="Pyrv_flavodox_OxRed_cen"/>
</dbReference>
<dbReference type="SUPFAM" id="SSF52922">
    <property type="entry name" value="TK C-terminal domain-like"/>
    <property type="match status" value="1"/>
</dbReference>
<dbReference type="Pfam" id="PF02775">
    <property type="entry name" value="TPP_enzyme_C"/>
    <property type="match status" value="1"/>
</dbReference>
<dbReference type="GO" id="GO:0030976">
    <property type="term" value="F:thiamine pyrophosphate binding"/>
    <property type="evidence" value="ECO:0007669"/>
    <property type="project" value="InterPro"/>
</dbReference>
<evidence type="ECO:0000256" key="4">
    <source>
        <dbReference type="ARBA" id="ARBA00023002"/>
    </source>
</evidence>
<dbReference type="Proteomes" id="UP000016568">
    <property type="component" value="Unassembled WGS sequence"/>
</dbReference>
<keyword evidence="5" id="KW-0408">Iron</keyword>
<feature type="domain" description="Pyruvate/ketoisovalerate oxidoreductase catalytic" evidence="7">
    <location>
        <begin position="731"/>
        <end position="918"/>
    </location>
</feature>
<dbReference type="Pfam" id="PF20169">
    <property type="entry name" value="DUF6537"/>
    <property type="match status" value="1"/>
</dbReference>
<keyword evidence="2" id="KW-0479">Metal-binding</keyword>
<keyword evidence="4" id="KW-0560">Oxidoreductase</keyword>
<evidence type="ECO:0000259" key="8">
    <source>
        <dbReference type="Pfam" id="PF02775"/>
    </source>
</evidence>
<sequence>MTFSLDDKYRATSGHVYLTGNQALVRLPMMQAMRDRAAGLNTAGFISGYRGSPLGIYDLALWQARTFLDEHNIRFQPGVNEDLAATAVWGTQQTGLIGKAKYDGVFALWYGKGPGVDRSGDPLKHGSFAGAAKNGGVLVLCGDDHAARSSTVAHQSDHALIHFGMPVFNPAHIQDFLDLGLAGLAMSRYSGAWVGFKCITDTIESSSRVDISMARLQFRVPDDYALPPGGLNIQLGVLPIMAEARQMDHRLDAAKAFARANGIDKVILGGRGRRRLGIVTTGKATLDVLEALDALGLDPARAEAAGIGVYKVGMSWPVEPEGIKAFADGCDELLVIEEKRPVIEEQLAHILYNLPADRRPVLTGKRDLSGAPLLSQVGELAPASVMQALRSRLLAHNPGEELQRALASNEPEVAAAEVTAAAAGLVRMPSFCAGCPHNTSTRVPDGSVAMGGIGCHGLATWLPDRHTITLYHMGGEGAAWIGQAPFVETDHIFQNLGDGTYFHSGLLAIRACVTSGVNITYKILLNGAIAMTGGQPIEGESFDGSVSAPHVAAQLHAEGVKKIAVVADDPSRHDPADFPPGVTFHQRDTLDDVQRMMRDIPGVTGIIYDQACATERRRLRKRGKVADVDKRMFIHSDVCEGCGDCGIQSNCVAIEPEETAFGRKRRINQSVCNKDFSCVKGLCPSFIMVEGGTLRKAAPGRLDAITGDVELPLPVLPVITGTHSTVVAGIGGNGVVTVGAILGVAAHIDGLGVTVLDLSGLAQRNGPVTSHIRLTHGASTGHVARIPEGRADVVIGCDLVVAASAESLSKMARGRTQVMFNRFVAPTSSFATNPDLDFSADRLADVVAAKVGEAALSGIDATRIAVAQLGDAIGANMLLVGHAWQKGLIPLSLDALEQAIRLNGAAVDLNLTAFRLGRIAAVDPDAPLRWVSDQPIEEQTRTLDQIRQDWADLLTAFDGAALANRYGALVHRVANAEQQITGGSDVLTPAVARAYAKTLYYKDEYEVARLFSDGSLQRKLAETFEGDFKIRYNLAPPILSRRGPDGRETKRTFGAWMGGVYPVLAKMKGLRGTAFDIFGRNRHRRMERELGHEYEALIDRLLARATPANIATLAEIAAAYEGVKGYGVVKETKLEQVRKQVADALAELEAA</sequence>
<dbReference type="NCBIfam" id="NF009588">
    <property type="entry name" value="PRK13029.1"/>
    <property type="match status" value="1"/>
</dbReference>
<dbReference type="KEGG" id="ntd:EGO55_13580"/>
<dbReference type="Pfam" id="PF01558">
    <property type="entry name" value="POR"/>
    <property type="match status" value="1"/>
</dbReference>
<evidence type="ECO:0000256" key="2">
    <source>
        <dbReference type="ARBA" id="ARBA00022485"/>
    </source>
</evidence>
<dbReference type="AlphaFoldDB" id="U3A460"/>
<dbReference type="CDD" id="cd07034">
    <property type="entry name" value="TPP_PYR_PFOR_IOR-alpha_like"/>
    <property type="match status" value="1"/>
</dbReference>
<proteinExistence type="predicted"/>
<keyword evidence="3" id="KW-0249">Electron transport</keyword>
<protein>
    <recommendedName>
        <fullName evidence="12">Oxidoreductase</fullName>
    </recommendedName>
</protein>
<dbReference type="SUPFAM" id="SSF52518">
    <property type="entry name" value="Thiamin diphosphate-binding fold (THDP-binding)"/>
    <property type="match status" value="2"/>
</dbReference>
<keyword evidence="11" id="KW-1185">Reference proteome</keyword>
<dbReference type="NCBIfam" id="NF009589">
    <property type="entry name" value="PRK13030.1"/>
    <property type="match status" value="1"/>
</dbReference>
<dbReference type="GO" id="GO:0016625">
    <property type="term" value="F:oxidoreductase activity, acting on the aldehyde or oxo group of donors, iron-sulfur protein as acceptor"/>
    <property type="evidence" value="ECO:0007669"/>
    <property type="project" value="UniProtKB-ARBA"/>
</dbReference>
<evidence type="ECO:0000313" key="11">
    <source>
        <dbReference type="Proteomes" id="UP000016568"/>
    </source>
</evidence>
<dbReference type="Gene3D" id="3.40.50.970">
    <property type="match status" value="1"/>
</dbReference>
<dbReference type="InterPro" id="IPR029061">
    <property type="entry name" value="THDP-binding"/>
</dbReference>
<dbReference type="InterPro" id="IPR046667">
    <property type="entry name" value="DUF6537"/>
</dbReference>
<keyword evidence="1" id="KW-0813">Transport</keyword>
<dbReference type="GO" id="GO:0044281">
    <property type="term" value="P:small molecule metabolic process"/>
    <property type="evidence" value="ECO:0007669"/>
    <property type="project" value="UniProtKB-ARBA"/>
</dbReference>
<dbReference type="eggNOG" id="COG4231">
    <property type="taxonomic scope" value="Bacteria"/>
</dbReference>
<accession>U3A460</accession>
<keyword evidence="6" id="KW-0411">Iron-sulfur</keyword>
<dbReference type="InterPro" id="IPR011766">
    <property type="entry name" value="TPP_enzyme_TPP-bd"/>
</dbReference>
<evidence type="ECO:0008006" key="12">
    <source>
        <dbReference type="Google" id="ProtNLM"/>
    </source>
</evidence>
<comment type="caution">
    <text evidence="10">The sequence shown here is derived from an EMBL/GenBank/DDBJ whole genome shotgun (WGS) entry which is preliminary data.</text>
</comment>
<evidence type="ECO:0000256" key="5">
    <source>
        <dbReference type="ARBA" id="ARBA00023004"/>
    </source>
</evidence>
<dbReference type="InterPro" id="IPR002880">
    <property type="entry name" value="Pyrv_Fd/Flavodoxin_OxRdtase_N"/>
</dbReference>
<evidence type="ECO:0000256" key="1">
    <source>
        <dbReference type="ARBA" id="ARBA00022448"/>
    </source>
</evidence>
<evidence type="ECO:0000256" key="6">
    <source>
        <dbReference type="ARBA" id="ARBA00023014"/>
    </source>
</evidence>
<reference evidence="10 11" key="1">
    <citation type="submission" date="2013-09" db="EMBL/GenBank/DDBJ databases">
        <title>Whole genome shotgun sequence of Novosphingobium tardaugens NBRC 16725.</title>
        <authorList>
            <person name="Isaki S."/>
            <person name="Hosoyama A."/>
            <person name="Tsuchikane K."/>
            <person name="Katsumata H."/>
            <person name="Ando Y."/>
            <person name="Yamazaki S."/>
            <person name="Fujita N."/>
        </authorList>
    </citation>
    <scope>NUCLEOTIDE SEQUENCE [LARGE SCALE GENOMIC DNA]</scope>
    <source>
        <strain evidence="10 11">NBRC 16725</strain>
    </source>
</reference>
<dbReference type="PANTHER" id="PTHR48084">
    <property type="entry name" value="2-OXOGLUTARATE OXIDOREDUCTASE SUBUNIT KORB-RELATED"/>
    <property type="match status" value="1"/>
</dbReference>
<dbReference type="SUPFAM" id="SSF53323">
    <property type="entry name" value="Pyruvate-ferredoxin oxidoreductase, PFOR, domain III"/>
    <property type="match status" value="1"/>
</dbReference>
<evidence type="ECO:0000256" key="3">
    <source>
        <dbReference type="ARBA" id="ARBA00022982"/>
    </source>
</evidence>
<organism evidence="10 11">
    <name type="scientific">Caenibius tardaugens NBRC 16725</name>
    <dbReference type="NCBI Taxonomy" id="1219035"/>
    <lineage>
        <taxon>Bacteria</taxon>
        <taxon>Pseudomonadati</taxon>
        <taxon>Pseudomonadota</taxon>
        <taxon>Alphaproteobacteria</taxon>
        <taxon>Sphingomonadales</taxon>
        <taxon>Erythrobacteraceae</taxon>
        <taxon>Caenibius</taxon>
    </lineage>
</organism>
<dbReference type="InterPro" id="IPR051457">
    <property type="entry name" value="2-oxoacid:Fd_oxidoreductase"/>
</dbReference>
<dbReference type="EMBL" id="BASZ01000005">
    <property type="protein sequence ID" value="GAD49543.1"/>
    <property type="molecule type" value="Genomic_DNA"/>
</dbReference>
<feature type="domain" description="Thiamine pyrophosphate enzyme TPP-binding" evidence="8">
    <location>
        <begin position="452"/>
        <end position="551"/>
    </location>
</feature>
<keyword evidence="2" id="KW-0004">4Fe-4S</keyword>
<evidence type="ECO:0000313" key="10">
    <source>
        <dbReference type="EMBL" id="GAD49543.1"/>
    </source>
</evidence>
<evidence type="ECO:0000259" key="7">
    <source>
        <dbReference type="Pfam" id="PF01558"/>
    </source>
</evidence>
<evidence type="ECO:0000259" key="9">
    <source>
        <dbReference type="Pfam" id="PF20169"/>
    </source>
</evidence>
<feature type="domain" description="DUF6537" evidence="9">
    <location>
        <begin position="950"/>
        <end position="1142"/>
    </location>
</feature>
<dbReference type="OrthoDB" id="9803617at2"/>
<dbReference type="RefSeq" id="WP_021690449.1">
    <property type="nucleotide sequence ID" value="NZ_BASZ01000005.1"/>
</dbReference>
<dbReference type="GO" id="GO:0045333">
    <property type="term" value="P:cellular respiration"/>
    <property type="evidence" value="ECO:0007669"/>
    <property type="project" value="UniProtKB-ARBA"/>
</dbReference>
<dbReference type="InterPro" id="IPR009014">
    <property type="entry name" value="Transketo_C/PFOR_II"/>
</dbReference>
<gene>
    <name evidence="10" type="ORF">NT2_05_04640</name>
</gene>